<proteinExistence type="predicted"/>
<dbReference type="OrthoDB" id="5171428at2"/>
<keyword evidence="2" id="KW-0812">Transmembrane</keyword>
<name>A0A011AEC0_9ACTN</name>
<keyword evidence="4" id="KW-0808">Transferase</keyword>
<dbReference type="AlphaFoldDB" id="A0A011AEC0"/>
<accession>A0A011AEC0</accession>
<dbReference type="HOGENOM" id="CLU_038663_1_0_11"/>
<feature type="transmembrane region" description="Helical" evidence="2">
    <location>
        <begin position="289"/>
        <end position="307"/>
    </location>
</feature>
<evidence type="ECO:0000313" key="4">
    <source>
        <dbReference type="EMBL" id="EXG80386.1"/>
    </source>
</evidence>
<dbReference type="PATRIC" id="fig|927661.3.peg.1433"/>
<feature type="transmembrane region" description="Helical" evidence="2">
    <location>
        <begin position="165"/>
        <end position="184"/>
    </location>
</feature>
<feature type="domain" description="Acyltransferase 3" evidence="3">
    <location>
        <begin position="17"/>
        <end position="354"/>
    </location>
</feature>
<comment type="caution">
    <text evidence="4">The sequence shown here is derived from an EMBL/GenBank/DDBJ whole genome shotgun (WGS) entry which is preliminary data.</text>
</comment>
<dbReference type="GO" id="GO:0016747">
    <property type="term" value="F:acyltransferase activity, transferring groups other than amino-acyl groups"/>
    <property type="evidence" value="ECO:0007669"/>
    <property type="project" value="InterPro"/>
</dbReference>
<feature type="compositionally biased region" description="Basic and acidic residues" evidence="1">
    <location>
        <begin position="421"/>
        <end position="438"/>
    </location>
</feature>
<evidence type="ECO:0000256" key="1">
    <source>
        <dbReference type="SAM" id="MobiDB-lite"/>
    </source>
</evidence>
<feature type="transmembrane region" description="Helical" evidence="2">
    <location>
        <begin position="81"/>
        <end position="101"/>
    </location>
</feature>
<dbReference type="Proteomes" id="UP000021053">
    <property type="component" value="Unassembled WGS sequence"/>
</dbReference>
<feature type="compositionally biased region" description="Low complexity" evidence="1">
    <location>
        <begin position="383"/>
        <end position="402"/>
    </location>
</feature>
<keyword evidence="2" id="KW-0472">Membrane</keyword>
<gene>
    <name evidence="4" type="ORF">CryarDRAFT_1459</name>
</gene>
<evidence type="ECO:0000256" key="2">
    <source>
        <dbReference type="SAM" id="Phobius"/>
    </source>
</evidence>
<keyword evidence="2" id="KW-1133">Transmembrane helix</keyword>
<feature type="transmembrane region" description="Helical" evidence="2">
    <location>
        <begin position="140"/>
        <end position="158"/>
    </location>
</feature>
<organism evidence="4 5">
    <name type="scientific">Cryptosporangium arvum DSM 44712</name>
    <dbReference type="NCBI Taxonomy" id="927661"/>
    <lineage>
        <taxon>Bacteria</taxon>
        <taxon>Bacillati</taxon>
        <taxon>Actinomycetota</taxon>
        <taxon>Actinomycetes</taxon>
        <taxon>Cryptosporangiales</taxon>
        <taxon>Cryptosporangiaceae</taxon>
        <taxon>Cryptosporangium</taxon>
    </lineage>
</organism>
<sequence>MISGVSDRPTKRPNRELYLDALRTAAIIRVVTYHTFGGSWLSWLFPAMGVMFALAGGLMVRSLDKQPPLTVIKNRARRLLPALWLFGLIIIPVMIWGGGAFSNWTDPNTGEPVPFWKLIFWVVPIFDPPGNEFGTNFTVVLWYLRTYLWLVALSPLLLKAFRKWPVPTLVAPLGLVLLQAFGVLPSPDEGNLWDLVSTLGMFAPCWMLGFAHRTGKLKKVPMPALIALVAACAIGGIAWALGHPAQDADAGEAYDLNGIPLANALWSIAVIIPLLRFAPDASWIGRTPFLGRLVALVNNRAVTIYLWHNVMIDASYPIDDWLTRWLPEGLVENPAWDFLTVWVLVALCVLAFGWVEDLAARRKPRLFPVGPSAAERRAEHAAELAAKAAEDTPAPVAANAARPGDDQRPYGGPDQYGAPDRYGRPDDRYGRPEQHGRPDPYGQGQYTQPDRYPQQRPAGPAGHPQNGHGTPDAHRYQQYETGQYGAPLGGYDHPTADYNAEYRNVANHPTADYSEAYREARREPPRRNGYPAQRPPAEGQPEEPRRSRH</sequence>
<evidence type="ECO:0000313" key="5">
    <source>
        <dbReference type="Proteomes" id="UP000021053"/>
    </source>
</evidence>
<keyword evidence="5" id="KW-1185">Reference proteome</keyword>
<feature type="region of interest" description="Disordered" evidence="1">
    <location>
        <begin position="378"/>
        <end position="549"/>
    </location>
</feature>
<keyword evidence="4" id="KW-0012">Acyltransferase</keyword>
<evidence type="ECO:0000259" key="3">
    <source>
        <dbReference type="Pfam" id="PF01757"/>
    </source>
</evidence>
<feature type="transmembrane region" description="Helical" evidence="2">
    <location>
        <begin position="40"/>
        <end position="60"/>
    </location>
</feature>
<feature type="transmembrane region" description="Helical" evidence="2">
    <location>
        <begin position="335"/>
        <end position="355"/>
    </location>
</feature>
<feature type="compositionally biased region" description="Basic and acidic residues" evidence="1">
    <location>
        <begin position="515"/>
        <end position="526"/>
    </location>
</feature>
<dbReference type="InterPro" id="IPR002656">
    <property type="entry name" value="Acyl_transf_3_dom"/>
</dbReference>
<feature type="transmembrane region" description="Helical" evidence="2">
    <location>
        <begin position="190"/>
        <end position="210"/>
    </location>
</feature>
<dbReference type="EMBL" id="JFBT01000001">
    <property type="protein sequence ID" value="EXG80386.1"/>
    <property type="molecule type" value="Genomic_DNA"/>
</dbReference>
<protein>
    <submittedName>
        <fullName evidence="4">Putative acyltransferase</fullName>
    </submittedName>
</protein>
<feature type="transmembrane region" description="Helical" evidence="2">
    <location>
        <begin position="261"/>
        <end position="277"/>
    </location>
</feature>
<reference evidence="4 5" key="1">
    <citation type="submission" date="2013-07" db="EMBL/GenBank/DDBJ databases">
        <authorList>
            <consortium name="DOE Joint Genome Institute"/>
            <person name="Eisen J."/>
            <person name="Huntemann M."/>
            <person name="Han J."/>
            <person name="Chen A."/>
            <person name="Kyrpides N."/>
            <person name="Mavromatis K."/>
            <person name="Markowitz V."/>
            <person name="Palaniappan K."/>
            <person name="Ivanova N."/>
            <person name="Schaumberg A."/>
            <person name="Pati A."/>
            <person name="Liolios K."/>
            <person name="Nordberg H.P."/>
            <person name="Cantor M.N."/>
            <person name="Hua S.X."/>
            <person name="Woyke T."/>
        </authorList>
    </citation>
    <scope>NUCLEOTIDE SEQUENCE [LARGE SCALE GENOMIC DNA]</scope>
    <source>
        <strain evidence="4 5">DSM 44712</strain>
    </source>
</reference>
<dbReference type="Pfam" id="PF01757">
    <property type="entry name" value="Acyl_transf_3"/>
    <property type="match status" value="1"/>
</dbReference>
<feature type="transmembrane region" description="Helical" evidence="2">
    <location>
        <begin position="222"/>
        <end position="241"/>
    </location>
</feature>